<dbReference type="Proteomes" id="UP001370490">
    <property type="component" value="Unassembled WGS sequence"/>
</dbReference>
<evidence type="ECO:0000256" key="1">
    <source>
        <dbReference type="SAM" id="SignalP"/>
    </source>
</evidence>
<evidence type="ECO:0000313" key="2">
    <source>
        <dbReference type="EMBL" id="KAK6934063.1"/>
    </source>
</evidence>
<dbReference type="InterPro" id="IPR036396">
    <property type="entry name" value="Cyt_P450_sf"/>
</dbReference>
<comment type="caution">
    <text evidence="2">The sequence shown here is derived from an EMBL/GenBank/DDBJ whole genome shotgun (WGS) entry which is preliminary data.</text>
</comment>
<evidence type="ECO:0000313" key="3">
    <source>
        <dbReference type="Proteomes" id="UP001370490"/>
    </source>
</evidence>
<reference evidence="2 3" key="1">
    <citation type="submission" date="2023-12" db="EMBL/GenBank/DDBJ databases">
        <title>A high-quality genome assembly for Dillenia turbinata (Dilleniales).</title>
        <authorList>
            <person name="Chanderbali A."/>
        </authorList>
    </citation>
    <scope>NUCLEOTIDE SEQUENCE [LARGE SCALE GENOMIC DNA]</scope>
    <source>
        <strain evidence="2">LSX21</strain>
        <tissue evidence="2">Leaf</tissue>
    </source>
</reference>
<dbReference type="GO" id="GO:0016705">
    <property type="term" value="F:oxidoreductase activity, acting on paired donors, with incorporation or reduction of molecular oxygen"/>
    <property type="evidence" value="ECO:0007669"/>
    <property type="project" value="InterPro"/>
</dbReference>
<dbReference type="GO" id="GO:0004497">
    <property type="term" value="F:monooxygenase activity"/>
    <property type="evidence" value="ECO:0007669"/>
    <property type="project" value="InterPro"/>
</dbReference>
<organism evidence="2 3">
    <name type="scientific">Dillenia turbinata</name>
    <dbReference type="NCBI Taxonomy" id="194707"/>
    <lineage>
        <taxon>Eukaryota</taxon>
        <taxon>Viridiplantae</taxon>
        <taxon>Streptophyta</taxon>
        <taxon>Embryophyta</taxon>
        <taxon>Tracheophyta</taxon>
        <taxon>Spermatophyta</taxon>
        <taxon>Magnoliopsida</taxon>
        <taxon>eudicotyledons</taxon>
        <taxon>Gunneridae</taxon>
        <taxon>Pentapetalae</taxon>
        <taxon>Dilleniales</taxon>
        <taxon>Dilleniaceae</taxon>
        <taxon>Dillenia</taxon>
    </lineage>
</organism>
<sequence length="328" mass="36592">MDFLSSILWLFLAWALIQGLLSAIKARNRKLPLPPGPIPYPIVGNLFKLGDKPHKSLAKLAKIHGPIMSVKLGQITTIVISSPALAKEVLQTNDLNFSYRAFPECTKAHNHHINSMVWLPPAKEWRNLRKLSNSQIFSARTLDANQHLRQQKVAELLEYVQECSKAGLPVDIGRAAFVTSLNLLSNTVFSADLVNPRSDSAQEFKDLTWDIMEEIAKPNLADYFPVLRSIDPQGRKCRLGSLFGKMFDIFNNLIEQRLQSIQAHGSHSNTGTDVLDILLGIIAENKEIDRTMLLHLFLGAGSKKIDMDDKFGITLQKSKPLLAVPVKA</sequence>
<gene>
    <name evidence="2" type="ORF">RJ641_036957</name>
</gene>
<dbReference type="GO" id="GO:0020037">
    <property type="term" value="F:heme binding"/>
    <property type="evidence" value="ECO:0007669"/>
    <property type="project" value="InterPro"/>
</dbReference>
<dbReference type="GO" id="GO:0005506">
    <property type="term" value="F:iron ion binding"/>
    <property type="evidence" value="ECO:0007669"/>
    <property type="project" value="InterPro"/>
</dbReference>
<dbReference type="PANTHER" id="PTHR24299">
    <property type="entry name" value="CYTOCHROME P450 FAMILY 1"/>
    <property type="match status" value="1"/>
</dbReference>
<dbReference type="PANTHER" id="PTHR24299:SF59">
    <property type="entry name" value="CYTOCHROME P450 SUPERFAMILY PROTEIN"/>
    <property type="match status" value="1"/>
</dbReference>
<dbReference type="Gene3D" id="1.10.630.10">
    <property type="entry name" value="Cytochrome P450"/>
    <property type="match status" value="1"/>
</dbReference>
<keyword evidence="1" id="KW-0732">Signal</keyword>
<proteinExistence type="predicted"/>
<dbReference type="EMBL" id="JBAMMX010000009">
    <property type="protein sequence ID" value="KAK6934063.1"/>
    <property type="molecule type" value="Genomic_DNA"/>
</dbReference>
<dbReference type="Pfam" id="PF00067">
    <property type="entry name" value="p450"/>
    <property type="match status" value="1"/>
</dbReference>
<feature type="chain" id="PRO_5042846312" evidence="1">
    <location>
        <begin position="20"/>
        <end position="328"/>
    </location>
</feature>
<name>A0AAN8VU43_9MAGN</name>
<protein>
    <submittedName>
        <fullName evidence="2">Cytochrome P450</fullName>
    </submittedName>
</protein>
<feature type="signal peptide" evidence="1">
    <location>
        <begin position="1"/>
        <end position="19"/>
    </location>
</feature>
<keyword evidence="3" id="KW-1185">Reference proteome</keyword>
<dbReference type="InterPro" id="IPR001128">
    <property type="entry name" value="Cyt_P450"/>
</dbReference>
<accession>A0AAN8VU43</accession>
<dbReference type="SUPFAM" id="SSF48264">
    <property type="entry name" value="Cytochrome P450"/>
    <property type="match status" value="1"/>
</dbReference>
<dbReference type="AlphaFoldDB" id="A0AAN8VU43"/>